<dbReference type="PIRSF" id="PIRSF030959">
    <property type="entry name" value="UCP030959"/>
    <property type="match status" value="1"/>
</dbReference>
<evidence type="ECO:0008006" key="4">
    <source>
        <dbReference type="Google" id="ProtNLM"/>
    </source>
</evidence>
<comment type="caution">
    <text evidence="2">The sequence shown here is derived from an EMBL/GenBank/DDBJ whole genome shotgun (WGS) entry which is preliminary data.</text>
</comment>
<keyword evidence="1" id="KW-0812">Transmembrane</keyword>
<gene>
    <name evidence="2" type="ORF">DKT75_09205</name>
</gene>
<protein>
    <recommendedName>
        <fullName evidence="4">Cardiolipin synthase N-terminal domain-containing protein</fullName>
    </recommendedName>
</protein>
<evidence type="ECO:0000313" key="2">
    <source>
        <dbReference type="EMBL" id="PWQ96164.1"/>
    </source>
</evidence>
<keyword evidence="1" id="KW-1133">Transmembrane helix</keyword>
<sequence>MPFFIISIAIQIALVVHVIKTGRNTMWIWAIMGIPGLGAAAYFLVELLPILLGTRAGWQARKKLNNVINPNKDLNQASNDFEVADTVQNSSRLAAEHLEKDQFEEARALYDKCLSGIHEDDPYFLFGRAQAEFGLEQYPQVRQTLDELIRLNPDFKNVDAHLLYAKNLVELGETDLAMKEFVVLNETFLGPEASYRYAMLLKDQGKTEDAERIFDEILKAAKVADKHYRARYKHWISLTKSELKDTL</sequence>
<evidence type="ECO:0000313" key="3">
    <source>
        <dbReference type="Proteomes" id="UP000245506"/>
    </source>
</evidence>
<evidence type="ECO:0000256" key="1">
    <source>
        <dbReference type="SAM" id="Phobius"/>
    </source>
</evidence>
<keyword evidence="1" id="KW-0472">Membrane</keyword>
<feature type="transmembrane region" description="Helical" evidence="1">
    <location>
        <begin position="28"/>
        <end position="52"/>
    </location>
</feature>
<dbReference type="SUPFAM" id="SSF48452">
    <property type="entry name" value="TPR-like"/>
    <property type="match status" value="1"/>
</dbReference>
<dbReference type="Proteomes" id="UP000245506">
    <property type="component" value="Unassembled WGS sequence"/>
</dbReference>
<proteinExistence type="predicted"/>
<dbReference type="OrthoDB" id="7559170at2"/>
<reference evidence="2 3" key="1">
    <citation type="submission" date="2018-05" db="EMBL/GenBank/DDBJ databases">
        <title>Leucothrix arctica sp. nov., isolated from Arctic seawater.</title>
        <authorList>
            <person name="Choi A."/>
            <person name="Baek K."/>
        </authorList>
    </citation>
    <scope>NUCLEOTIDE SEQUENCE [LARGE SCALE GENOMIC DNA]</scope>
    <source>
        <strain evidence="2 3">IMCC9719</strain>
    </source>
</reference>
<dbReference type="AlphaFoldDB" id="A0A317CC14"/>
<dbReference type="EMBL" id="QGKL01000029">
    <property type="protein sequence ID" value="PWQ96164.1"/>
    <property type="molecule type" value="Genomic_DNA"/>
</dbReference>
<name>A0A317CC14_9GAMM</name>
<dbReference type="RefSeq" id="WP_109823136.1">
    <property type="nucleotide sequence ID" value="NZ_QGKL01000029.1"/>
</dbReference>
<dbReference type="Gene3D" id="1.25.40.10">
    <property type="entry name" value="Tetratricopeptide repeat domain"/>
    <property type="match status" value="1"/>
</dbReference>
<dbReference type="InterPro" id="IPR014562">
    <property type="entry name" value="UCP030959_TPR_rpt-cont"/>
</dbReference>
<dbReference type="InterPro" id="IPR011990">
    <property type="entry name" value="TPR-like_helical_dom_sf"/>
</dbReference>
<keyword evidence="3" id="KW-1185">Reference proteome</keyword>
<accession>A0A317CC14</accession>
<organism evidence="2 3">
    <name type="scientific">Leucothrix arctica</name>
    <dbReference type="NCBI Taxonomy" id="1481894"/>
    <lineage>
        <taxon>Bacteria</taxon>
        <taxon>Pseudomonadati</taxon>
        <taxon>Pseudomonadota</taxon>
        <taxon>Gammaproteobacteria</taxon>
        <taxon>Thiotrichales</taxon>
        <taxon>Thiotrichaceae</taxon>
        <taxon>Leucothrix</taxon>
    </lineage>
</organism>